<accession>A0ACC2CF53</accession>
<dbReference type="Proteomes" id="UP001162992">
    <property type="component" value="Chromosome 10"/>
</dbReference>
<organism evidence="1 2">
    <name type="scientific">Diphasiastrum complanatum</name>
    <name type="common">Issler's clubmoss</name>
    <name type="synonym">Lycopodium complanatum</name>
    <dbReference type="NCBI Taxonomy" id="34168"/>
    <lineage>
        <taxon>Eukaryota</taxon>
        <taxon>Viridiplantae</taxon>
        <taxon>Streptophyta</taxon>
        <taxon>Embryophyta</taxon>
        <taxon>Tracheophyta</taxon>
        <taxon>Lycopodiopsida</taxon>
        <taxon>Lycopodiales</taxon>
        <taxon>Lycopodiaceae</taxon>
        <taxon>Lycopodioideae</taxon>
        <taxon>Diphasiastrum</taxon>
    </lineage>
</organism>
<evidence type="ECO:0000313" key="1">
    <source>
        <dbReference type="EMBL" id="KAJ7540317.1"/>
    </source>
</evidence>
<name>A0ACC2CF53_DIPCM</name>
<sequence>MCFGILDVYSNTLKLRQYHVQASDFKTQALNLHERLRNQEEDNKMLRERNAQYFEQITQLQQEAYAARTAKDSYEYEKELQQLNGITVGGPVRVDNTGLKEWTKNILRTKVADKLEQCVEEQGSLRKRNLQLEKELAQRQGILPFLGRCDCWL</sequence>
<gene>
    <name evidence="1" type="ORF">O6H91_10G008800</name>
</gene>
<reference evidence="2" key="1">
    <citation type="journal article" date="2024" name="Proc. Natl. Acad. Sci. U.S.A.">
        <title>Extraordinary preservation of gene collinearity over three hundred million years revealed in homosporous lycophytes.</title>
        <authorList>
            <person name="Li C."/>
            <person name="Wickell D."/>
            <person name="Kuo L.Y."/>
            <person name="Chen X."/>
            <person name="Nie B."/>
            <person name="Liao X."/>
            <person name="Peng D."/>
            <person name="Ji J."/>
            <person name="Jenkins J."/>
            <person name="Williams M."/>
            <person name="Shu S."/>
            <person name="Plott C."/>
            <person name="Barry K."/>
            <person name="Rajasekar S."/>
            <person name="Grimwood J."/>
            <person name="Han X."/>
            <person name="Sun S."/>
            <person name="Hou Z."/>
            <person name="He W."/>
            <person name="Dai G."/>
            <person name="Sun C."/>
            <person name="Schmutz J."/>
            <person name="Leebens-Mack J.H."/>
            <person name="Li F.W."/>
            <person name="Wang L."/>
        </authorList>
    </citation>
    <scope>NUCLEOTIDE SEQUENCE [LARGE SCALE GENOMIC DNA]</scope>
    <source>
        <strain evidence="2">cv. PW_Plant_1</strain>
    </source>
</reference>
<protein>
    <submittedName>
        <fullName evidence="1">Uncharacterized protein</fullName>
    </submittedName>
</protein>
<comment type="caution">
    <text evidence="1">The sequence shown here is derived from an EMBL/GenBank/DDBJ whole genome shotgun (WGS) entry which is preliminary data.</text>
</comment>
<evidence type="ECO:0000313" key="2">
    <source>
        <dbReference type="Proteomes" id="UP001162992"/>
    </source>
</evidence>
<proteinExistence type="predicted"/>
<keyword evidence="2" id="KW-1185">Reference proteome</keyword>
<dbReference type="EMBL" id="CM055101">
    <property type="protein sequence ID" value="KAJ7540317.1"/>
    <property type="molecule type" value="Genomic_DNA"/>
</dbReference>